<evidence type="ECO:0000256" key="9">
    <source>
        <dbReference type="ARBA" id="ARBA00061644"/>
    </source>
</evidence>
<evidence type="ECO:0000256" key="3">
    <source>
        <dbReference type="ARBA" id="ARBA00022475"/>
    </source>
</evidence>
<dbReference type="SUPFAM" id="SSF90123">
    <property type="entry name" value="ABC transporter transmembrane region"/>
    <property type="match status" value="1"/>
</dbReference>
<dbReference type="PROSITE" id="PS50893">
    <property type="entry name" value="ABC_TRANSPORTER_2"/>
    <property type="match status" value="1"/>
</dbReference>
<reference evidence="13 16" key="2">
    <citation type="submission" date="2021-01" db="EMBL/GenBank/DDBJ databases">
        <title>Whole genome shotgun sequence of Cellulomonas oligotrophica NBRC 109435.</title>
        <authorList>
            <person name="Komaki H."/>
            <person name="Tamura T."/>
        </authorList>
    </citation>
    <scope>NUCLEOTIDE SEQUENCE [LARGE SCALE GENOMIC DNA]</scope>
    <source>
        <strain evidence="13 16">NBRC 109435</strain>
    </source>
</reference>
<dbReference type="Gene3D" id="1.20.1560.10">
    <property type="entry name" value="ABC transporter type 1, transmembrane domain"/>
    <property type="match status" value="1"/>
</dbReference>
<dbReference type="PANTHER" id="PTHR43394:SF1">
    <property type="entry name" value="ATP-BINDING CASSETTE SUB-FAMILY B MEMBER 10, MITOCHONDRIAL"/>
    <property type="match status" value="1"/>
</dbReference>
<dbReference type="GO" id="GO:0005886">
    <property type="term" value="C:plasma membrane"/>
    <property type="evidence" value="ECO:0007669"/>
    <property type="project" value="UniProtKB-SubCell"/>
</dbReference>
<dbReference type="InterPro" id="IPR011527">
    <property type="entry name" value="ABC1_TM_dom"/>
</dbReference>
<dbReference type="InterPro" id="IPR027417">
    <property type="entry name" value="P-loop_NTPase"/>
</dbReference>
<dbReference type="Pfam" id="PF00664">
    <property type="entry name" value="ABC_membrane"/>
    <property type="match status" value="1"/>
</dbReference>
<feature type="transmembrane region" description="Helical" evidence="10">
    <location>
        <begin position="32"/>
        <end position="51"/>
    </location>
</feature>
<protein>
    <submittedName>
        <fullName evidence="13">ABC transporter ATP-binding protein</fullName>
    </submittedName>
    <submittedName>
        <fullName evidence="14">ATP-binding cassette subfamily B protein</fullName>
    </submittedName>
</protein>
<comment type="similarity">
    <text evidence="9">Belongs to the ABC transporter superfamily. Lipid exporter (TC 3.A.1.106) family.</text>
</comment>
<evidence type="ECO:0000313" key="15">
    <source>
        <dbReference type="Proteomes" id="UP000577956"/>
    </source>
</evidence>
<dbReference type="PROSITE" id="PS00211">
    <property type="entry name" value="ABC_TRANSPORTER_1"/>
    <property type="match status" value="1"/>
</dbReference>
<dbReference type="Proteomes" id="UP000618382">
    <property type="component" value="Unassembled WGS sequence"/>
</dbReference>
<feature type="transmembrane region" description="Helical" evidence="10">
    <location>
        <begin position="146"/>
        <end position="164"/>
    </location>
</feature>
<dbReference type="EMBL" id="JACCBK010000001">
    <property type="protein sequence ID" value="NYD87358.1"/>
    <property type="molecule type" value="Genomic_DNA"/>
</dbReference>
<evidence type="ECO:0000256" key="5">
    <source>
        <dbReference type="ARBA" id="ARBA00022741"/>
    </source>
</evidence>
<dbReference type="PROSITE" id="PS50929">
    <property type="entry name" value="ABC_TM1F"/>
    <property type="match status" value="1"/>
</dbReference>
<evidence type="ECO:0000259" key="11">
    <source>
        <dbReference type="PROSITE" id="PS50893"/>
    </source>
</evidence>
<dbReference type="RefSeq" id="WP_140459708.1">
    <property type="nucleotide sequence ID" value="NZ_BAABFI010000007.1"/>
</dbReference>
<evidence type="ECO:0000256" key="8">
    <source>
        <dbReference type="ARBA" id="ARBA00023136"/>
    </source>
</evidence>
<feature type="transmembrane region" description="Helical" evidence="10">
    <location>
        <begin position="279"/>
        <end position="298"/>
    </location>
</feature>
<feature type="domain" description="ABC transporter" evidence="11">
    <location>
        <begin position="351"/>
        <end position="584"/>
    </location>
</feature>
<feature type="transmembrane region" description="Helical" evidence="10">
    <location>
        <begin position="247"/>
        <end position="273"/>
    </location>
</feature>
<proteinExistence type="inferred from homology"/>
<feature type="transmembrane region" description="Helical" evidence="10">
    <location>
        <begin position="71"/>
        <end position="92"/>
    </location>
</feature>
<dbReference type="GO" id="GO:0005524">
    <property type="term" value="F:ATP binding"/>
    <property type="evidence" value="ECO:0007669"/>
    <property type="project" value="UniProtKB-KW"/>
</dbReference>
<name>A0A7Y9FHM9_9CELL</name>
<keyword evidence="16" id="KW-1185">Reference proteome</keyword>
<comment type="subcellular location">
    <subcellularLocation>
        <location evidence="1">Cell membrane</location>
        <topology evidence="1">Multi-pass membrane protein</topology>
    </subcellularLocation>
</comment>
<reference evidence="14 15" key="1">
    <citation type="submission" date="2020-07" db="EMBL/GenBank/DDBJ databases">
        <title>Sequencing the genomes of 1000 actinobacteria strains.</title>
        <authorList>
            <person name="Klenk H.-P."/>
        </authorList>
    </citation>
    <scope>NUCLEOTIDE SEQUENCE [LARGE SCALE GENOMIC DNA]</scope>
    <source>
        <strain evidence="14 15">DSM 24482</strain>
    </source>
</reference>
<evidence type="ECO:0000256" key="10">
    <source>
        <dbReference type="SAM" id="Phobius"/>
    </source>
</evidence>
<dbReference type="SMART" id="SM00382">
    <property type="entry name" value="AAA"/>
    <property type="match status" value="1"/>
</dbReference>
<evidence type="ECO:0000259" key="12">
    <source>
        <dbReference type="PROSITE" id="PS50929"/>
    </source>
</evidence>
<dbReference type="EMBL" id="BONN01000019">
    <property type="protein sequence ID" value="GIG34554.1"/>
    <property type="molecule type" value="Genomic_DNA"/>
</dbReference>
<evidence type="ECO:0000313" key="14">
    <source>
        <dbReference type="EMBL" id="NYD87358.1"/>
    </source>
</evidence>
<organism evidence="14 15">
    <name type="scientific">Cellulomonas oligotrophica</name>
    <dbReference type="NCBI Taxonomy" id="931536"/>
    <lineage>
        <taxon>Bacteria</taxon>
        <taxon>Bacillati</taxon>
        <taxon>Actinomycetota</taxon>
        <taxon>Actinomycetes</taxon>
        <taxon>Micrococcales</taxon>
        <taxon>Cellulomonadaceae</taxon>
        <taxon>Cellulomonas</taxon>
    </lineage>
</organism>
<evidence type="ECO:0000313" key="16">
    <source>
        <dbReference type="Proteomes" id="UP000618382"/>
    </source>
</evidence>
<dbReference type="AlphaFoldDB" id="A0A7Y9FHM9"/>
<dbReference type="PANTHER" id="PTHR43394">
    <property type="entry name" value="ATP-DEPENDENT PERMEASE MDL1, MITOCHONDRIAL"/>
    <property type="match status" value="1"/>
</dbReference>
<feature type="transmembrane region" description="Helical" evidence="10">
    <location>
        <begin position="170"/>
        <end position="189"/>
    </location>
</feature>
<keyword evidence="7 10" id="KW-1133">Transmembrane helix</keyword>
<evidence type="ECO:0000256" key="1">
    <source>
        <dbReference type="ARBA" id="ARBA00004651"/>
    </source>
</evidence>
<dbReference type="InterPro" id="IPR036640">
    <property type="entry name" value="ABC1_TM_sf"/>
</dbReference>
<evidence type="ECO:0000313" key="13">
    <source>
        <dbReference type="EMBL" id="GIG34554.1"/>
    </source>
</evidence>
<sequence length="606" mass="64102">MSTDAVDAPPPVPLRWQNIAVLWGFVRPHMRTVVLGTVLGLGATATALTMPMATKWVLDTLGTGVSLRGPVALLVGLLVLGSITGMIQWIVLGRLAENIVLDARLALVGRMLRGRLGDVQRRTPGELVTRVTSDTVLLREAASSSIVQLVNGLVSLAGTVILMAVLDVPLLLSTLGAIVVVAVLMGLLLPQIGVAQRKAQESIGNVGSTLEGALRALRTVKASGAEDRQAEQVTVQARESARHSIRAVYVTAFAWTIAGGGIQLAIIVILGVGAWRVDAGTLEVSTLIAFLLYAFNIVDPITTLTQVFTQLQSGVAAAARIRETESIRIEDLTAGRDHPEPAGTDGAPPVLALEGVRLTYPGATGPAVDGVDLAVPRRGHTALVGPSGAGKTSVISLLLRFLEPDTGTLRLDGVPYDELSIATVRARFAYVEQETPLLSGTVRDNLTFRYPEATDDEIWEALRAVGLEATVRALPEGLDTPVQATDLSGGERQRVALARAVVRRPAVLLLDEATAQLDGLTEVAVQDVIRRTARDGAVLTIAHRLSTVVDADQILVLEAGQVRARGTHAELLATDDLYRELVAALRIAESEASPDERLPEVAPTSS</sequence>
<dbReference type="Pfam" id="PF00005">
    <property type="entry name" value="ABC_tran"/>
    <property type="match status" value="1"/>
</dbReference>
<keyword evidence="2" id="KW-0813">Transport</keyword>
<evidence type="ECO:0000256" key="7">
    <source>
        <dbReference type="ARBA" id="ARBA00022989"/>
    </source>
</evidence>
<dbReference type="InterPro" id="IPR039421">
    <property type="entry name" value="Type_1_exporter"/>
</dbReference>
<dbReference type="InterPro" id="IPR017871">
    <property type="entry name" value="ABC_transporter-like_CS"/>
</dbReference>
<dbReference type="FunFam" id="3.40.50.300:FF:000299">
    <property type="entry name" value="ABC transporter ATP-binding protein/permease"/>
    <property type="match status" value="1"/>
</dbReference>
<dbReference type="InterPro" id="IPR003439">
    <property type="entry name" value="ABC_transporter-like_ATP-bd"/>
</dbReference>
<keyword evidence="6 14" id="KW-0067">ATP-binding</keyword>
<dbReference type="GO" id="GO:0015421">
    <property type="term" value="F:ABC-type oligopeptide transporter activity"/>
    <property type="evidence" value="ECO:0007669"/>
    <property type="project" value="TreeGrafter"/>
</dbReference>
<keyword evidence="5" id="KW-0547">Nucleotide-binding</keyword>
<evidence type="ECO:0000256" key="4">
    <source>
        <dbReference type="ARBA" id="ARBA00022692"/>
    </source>
</evidence>
<keyword evidence="3" id="KW-1003">Cell membrane</keyword>
<dbReference type="Proteomes" id="UP000577956">
    <property type="component" value="Unassembled WGS sequence"/>
</dbReference>
<keyword evidence="8 10" id="KW-0472">Membrane</keyword>
<dbReference type="CDD" id="cd18551">
    <property type="entry name" value="ABC_6TM_LmrA_like"/>
    <property type="match status" value="1"/>
</dbReference>
<evidence type="ECO:0000256" key="6">
    <source>
        <dbReference type="ARBA" id="ARBA00022840"/>
    </source>
</evidence>
<feature type="domain" description="ABC transmembrane type-1" evidence="12">
    <location>
        <begin position="34"/>
        <end position="313"/>
    </location>
</feature>
<dbReference type="SUPFAM" id="SSF52540">
    <property type="entry name" value="P-loop containing nucleoside triphosphate hydrolases"/>
    <property type="match status" value="1"/>
</dbReference>
<evidence type="ECO:0000256" key="2">
    <source>
        <dbReference type="ARBA" id="ARBA00022448"/>
    </source>
</evidence>
<gene>
    <name evidence="14" type="ORF">BKA21_002907</name>
    <name evidence="13" type="ORF">Col01nite_37130</name>
</gene>
<dbReference type="InterPro" id="IPR003593">
    <property type="entry name" value="AAA+_ATPase"/>
</dbReference>
<dbReference type="GO" id="GO:0016887">
    <property type="term" value="F:ATP hydrolysis activity"/>
    <property type="evidence" value="ECO:0007669"/>
    <property type="project" value="InterPro"/>
</dbReference>
<keyword evidence="4 10" id="KW-0812">Transmembrane</keyword>
<comment type="caution">
    <text evidence="14">The sequence shown here is derived from an EMBL/GenBank/DDBJ whole genome shotgun (WGS) entry which is preliminary data.</text>
</comment>
<dbReference type="Gene3D" id="3.40.50.300">
    <property type="entry name" value="P-loop containing nucleotide triphosphate hydrolases"/>
    <property type="match status" value="1"/>
</dbReference>
<accession>A0A7Y9FHM9</accession>